<feature type="region of interest" description="Disordered" evidence="1">
    <location>
        <begin position="1"/>
        <end position="48"/>
    </location>
</feature>
<evidence type="ECO:0000256" key="1">
    <source>
        <dbReference type="SAM" id="MobiDB-lite"/>
    </source>
</evidence>
<evidence type="ECO:0000313" key="3">
    <source>
        <dbReference type="Proteomes" id="UP001500282"/>
    </source>
</evidence>
<feature type="compositionally biased region" description="Basic and acidic residues" evidence="1">
    <location>
        <begin position="19"/>
        <end position="48"/>
    </location>
</feature>
<proteinExistence type="predicted"/>
<gene>
    <name evidence="2" type="ORF">GCM10009579_44420</name>
</gene>
<keyword evidence="3" id="KW-1185">Reference proteome</keyword>
<evidence type="ECO:0000313" key="2">
    <source>
        <dbReference type="EMBL" id="GAA1279821.1"/>
    </source>
</evidence>
<name>A0ABP4HQ35_9ACTN</name>
<reference evidence="3" key="1">
    <citation type="journal article" date="2019" name="Int. J. Syst. Evol. Microbiol.">
        <title>The Global Catalogue of Microorganisms (GCM) 10K type strain sequencing project: providing services to taxonomists for standard genome sequencing and annotation.</title>
        <authorList>
            <consortium name="The Broad Institute Genomics Platform"/>
            <consortium name="The Broad Institute Genome Sequencing Center for Infectious Disease"/>
            <person name="Wu L."/>
            <person name="Ma J."/>
        </authorList>
    </citation>
    <scope>NUCLEOTIDE SEQUENCE [LARGE SCALE GENOMIC DNA]</scope>
    <source>
        <strain evidence="3">JCM 11448</strain>
    </source>
</reference>
<dbReference type="Proteomes" id="UP001500282">
    <property type="component" value="Unassembled WGS sequence"/>
</dbReference>
<organism evidence="2 3">
    <name type="scientific">Streptomyces javensis</name>
    <dbReference type="NCBI Taxonomy" id="114698"/>
    <lineage>
        <taxon>Bacteria</taxon>
        <taxon>Bacillati</taxon>
        <taxon>Actinomycetota</taxon>
        <taxon>Actinomycetes</taxon>
        <taxon>Kitasatosporales</taxon>
        <taxon>Streptomycetaceae</taxon>
        <taxon>Streptomyces</taxon>
        <taxon>Streptomyces violaceusniger group</taxon>
    </lineage>
</organism>
<accession>A0ABP4HQ35</accession>
<sequence length="48" mass="5127">MGSLSIDNGEAQQMGQHGGKPDPAESDGHKPDKPLPPPDPKRPETPKR</sequence>
<dbReference type="EMBL" id="BAAAIH010000024">
    <property type="protein sequence ID" value="GAA1279821.1"/>
    <property type="molecule type" value="Genomic_DNA"/>
</dbReference>
<comment type="caution">
    <text evidence="2">The sequence shown here is derived from an EMBL/GenBank/DDBJ whole genome shotgun (WGS) entry which is preliminary data.</text>
</comment>
<protein>
    <submittedName>
        <fullName evidence="2">Uncharacterized protein</fullName>
    </submittedName>
</protein>